<sequence>MFEEKTSPIIPPIFYDMLDPKYREKLFELENSFQFAALNSRGCQDLIVKFYNQFMMPQEFWNKLFDLKDLCLPDKALDVKLDNYEKYASSFIPKSVIRTHEKMKTLYSRIKSNEKNVDKWFEALSEVEDEEFVENNIEYRIGSDLTNKKLWKLYIEYLKEKDDKQKLLQTYSKYCRFFLDDSEMLKEYRETVGNQKISVPWKNPFDFEIFDETYFDNIEDTETEDEDEITEKSPLMFHFNAENASVQRFPFKPNLMNYILKNANAYILHNLFKTCKWFYLKNPVTICYKFDINQHFNNIEINEQRIGLNPSVLNQTNINKLYISTCFDVFYLLNENELSRFIPKIYRCSAKYISIREQKLSNKELTILLGHGNVEEFSFFQIKDSSDNFLIVENVLKMLPKIKRFDLDGVLCTSETSQKLCEFPFQNKLEWFSLTDINLLEPKVFAEFIGVC</sequence>
<name>A0A914P9I9_9BILA</name>
<reference evidence="2" key="1">
    <citation type="submission" date="2022-11" db="UniProtKB">
        <authorList>
            <consortium name="WormBaseParasite"/>
        </authorList>
    </citation>
    <scope>IDENTIFICATION</scope>
</reference>
<protein>
    <submittedName>
        <fullName evidence="2">Uncharacterized protein</fullName>
    </submittedName>
</protein>
<evidence type="ECO:0000313" key="2">
    <source>
        <dbReference type="WBParaSite" id="PDA_v2.g11908.t1"/>
    </source>
</evidence>
<dbReference type="Proteomes" id="UP000887578">
    <property type="component" value="Unplaced"/>
</dbReference>
<evidence type="ECO:0000313" key="1">
    <source>
        <dbReference type="Proteomes" id="UP000887578"/>
    </source>
</evidence>
<keyword evidence="1" id="KW-1185">Reference proteome</keyword>
<dbReference type="AlphaFoldDB" id="A0A914P9I9"/>
<proteinExistence type="predicted"/>
<accession>A0A914P9I9</accession>
<dbReference type="WBParaSite" id="PDA_v2.g11908.t1">
    <property type="protein sequence ID" value="PDA_v2.g11908.t1"/>
    <property type="gene ID" value="PDA_v2.g11908"/>
</dbReference>
<organism evidence="1 2">
    <name type="scientific">Panagrolaimus davidi</name>
    <dbReference type="NCBI Taxonomy" id="227884"/>
    <lineage>
        <taxon>Eukaryota</taxon>
        <taxon>Metazoa</taxon>
        <taxon>Ecdysozoa</taxon>
        <taxon>Nematoda</taxon>
        <taxon>Chromadorea</taxon>
        <taxon>Rhabditida</taxon>
        <taxon>Tylenchina</taxon>
        <taxon>Panagrolaimomorpha</taxon>
        <taxon>Panagrolaimoidea</taxon>
        <taxon>Panagrolaimidae</taxon>
        <taxon>Panagrolaimus</taxon>
    </lineage>
</organism>